<keyword evidence="1" id="KW-1185">Reference proteome</keyword>
<reference evidence="2" key="1">
    <citation type="submission" date="2022-11" db="UniProtKB">
        <authorList>
            <consortium name="WormBaseParasite"/>
        </authorList>
    </citation>
    <scope>IDENTIFICATION</scope>
</reference>
<evidence type="ECO:0000313" key="2">
    <source>
        <dbReference type="WBParaSite" id="nRc.2.0.1.t42572-RA"/>
    </source>
</evidence>
<dbReference type="WBParaSite" id="nRc.2.0.1.t42572-RA">
    <property type="protein sequence ID" value="nRc.2.0.1.t42572-RA"/>
    <property type="gene ID" value="nRc.2.0.1.g42572"/>
</dbReference>
<dbReference type="Proteomes" id="UP000887565">
    <property type="component" value="Unplaced"/>
</dbReference>
<dbReference type="AlphaFoldDB" id="A0A915KYK8"/>
<name>A0A915KYK8_ROMCU</name>
<protein>
    <submittedName>
        <fullName evidence="2">Uncharacterized protein</fullName>
    </submittedName>
</protein>
<evidence type="ECO:0000313" key="1">
    <source>
        <dbReference type="Proteomes" id="UP000887565"/>
    </source>
</evidence>
<accession>A0A915KYK8</accession>
<proteinExistence type="predicted"/>
<sequence length="90" mass="10051">MKRKFVKIISLIVTLRINILIAFSAGLKARFTDALLKSKNFKVESFEPEAKICSQKVWKNILSTRSMGVPMNTIWLAIGLENLAGLSPNS</sequence>
<organism evidence="1 2">
    <name type="scientific">Romanomermis culicivorax</name>
    <name type="common">Nematode worm</name>
    <dbReference type="NCBI Taxonomy" id="13658"/>
    <lineage>
        <taxon>Eukaryota</taxon>
        <taxon>Metazoa</taxon>
        <taxon>Ecdysozoa</taxon>
        <taxon>Nematoda</taxon>
        <taxon>Enoplea</taxon>
        <taxon>Dorylaimia</taxon>
        <taxon>Mermithida</taxon>
        <taxon>Mermithoidea</taxon>
        <taxon>Mermithidae</taxon>
        <taxon>Romanomermis</taxon>
    </lineage>
</organism>